<organism evidence="3 4">
    <name type="scientific">Hallella seregens ATCC 51272</name>
    <dbReference type="NCBI Taxonomy" id="1336250"/>
    <lineage>
        <taxon>Bacteria</taxon>
        <taxon>Pseudomonadati</taxon>
        <taxon>Bacteroidota</taxon>
        <taxon>Bacteroidia</taxon>
        <taxon>Bacteroidales</taxon>
        <taxon>Prevotellaceae</taxon>
        <taxon>Hallella</taxon>
    </lineage>
</organism>
<evidence type="ECO:0000256" key="2">
    <source>
        <dbReference type="SAM" id="Phobius"/>
    </source>
</evidence>
<keyword evidence="2" id="KW-0472">Membrane</keyword>
<evidence type="ECO:0000256" key="1">
    <source>
        <dbReference type="SAM" id="MobiDB-lite"/>
    </source>
</evidence>
<name>A0ABV5ZIU3_9BACT</name>
<sequence length="67" mass="8157">MTENIERAAHHHHRRHRHHHKDEADLFKEYQLRVVQRRKQFVKMLYILACVLAALVSLGVLWVYTQE</sequence>
<dbReference type="Proteomes" id="UP001589688">
    <property type="component" value="Unassembled WGS sequence"/>
</dbReference>
<keyword evidence="4" id="KW-1185">Reference proteome</keyword>
<keyword evidence="2" id="KW-0812">Transmembrane</keyword>
<dbReference type="RefSeq" id="WP_075261864.1">
    <property type="nucleotide sequence ID" value="NZ_JADU01000032.1"/>
</dbReference>
<proteinExistence type="predicted"/>
<accession>A0ABV5ZIU3</accession>
<protein>
    <submittedName>
        <fullName evidence="3">Uncharacterized protein</fullName>
    </submittedName>
</protein>
<evidence type="ECO:0000313" key="4">
    <source>
        <dbReference type="Proteomes" id="UP001589688"/>
    </source>
</evidence>
<reference evidence="3 4" key="1">
    <citation type="submission" date="2024-09" db="EMBL/GenBank/DDBJ databases">
        <authorList>
            <person name="Sun Q."/>
            <person name="Mori K."/>
        </authorList>
    </citation>
    <scope>NUCLEOTIDE SEQUENCE [LARGE SCALE GENOMIC DNA]</scope>
    <source>
        <strain evidence="3 4">ATCC 51272</strain>
    </source>
</reference>
<feature type="region of interest" description="Disordered" evidence="1">
    <location>
        <begin position="1"/>
        <end position="22"/>
    </location>
</feature>
<comment type="caution">
    <text evidence="3">The sequence shown here is derived from an EMBL/GenBank/DDBJ whole genome shotgun (WGS) entry which is preliminary data.</text>
</comment>
<feature type="transmembrane region" description="Helical" evidence="2">
    <location>
        <begin position="45"/>
        <end position="64"/>
    </location>
</feature>
<gene>
    <name evidence="3" type="ORF">ACFFK8_05630</name>
</gene>
<keyword evidence="2" id="KW-1133">Transmembrane helix</keyword>
<evidence type="ECO:0000313" key="3">
    <source>
        <dbReference type="EMBL" id="MFB9897292.1"/>
    </source>
</evidence>
<feature type="compositionally biased region" description="Basic residues" evidence="1">
    <location>
        <begin position="9"/>
        <end position="20"/>
    </location>
</feature>
<dbReference type="EMBL" id="JBHLZF010000002">
    <property type="protein sequence ID" value="MFB9897292.1"/>
    <property type="molecule type" value="Genomic_DNA"/>
</dbReference>